<accession>E5ACP4</accession>
<name>E5ACP4_LEPMJ</name>
<organism evidence="2 3">
    <name type="scientific">Leptosphaeria maculans (strain JN3 / isolate v23.1.3 / race Av1-4-5-6-7-8)</name>
    <name type="common">Blackleg fungus</name>
    <name type="synonym">Phoma lingam</name>
    <dbReference type="NCBI Taxonomy" id="985895"/>
    <lineage>
        <taxon>Eukaryota</taxon>
        <taxon>Fungi</taxon>
        <taxon>Dikarya</taxon>
        <taxon>Ascomycota</taxon>
        <taxon>Pezizomycotina</taxon>
        <taxon>Dothideomycetes</taxon>
        <taxon>Pleosporomycetidae</taxon>
        <taxon>Pleosporales</taxon>
        <taxon>Pleosporineae</taxon>
        <taxon>Leptosphaeriaceae</taxon>
        <taxon>Plenodomus</taxon>
        <taxon>Plenodomus lingam/Leptosphaeria maculans species complex</taxon>
    </lineage>
</organism>
<evidence type="ECO:0000313" key="2">
    <source>
        <dbReference type="EMBL" id="CBY02246.1"/>
    </source>
</evidence>
<dbReference type="VEuPathDB" id="FungiDB:LEMA_P010330.1"/>
<reference evidence="3" key="1">
    <citation type="journal article" date="2011" name="Nat. Commun.">
        <title>Effector diversification within compartments of the Leptosphaeria maculans genome affected by Repeat-Induced Point mutations.</title>
        <authorList>
            <person name="Rouxel T."/>
            <person name="Grandaubert J."/>
            <person name="Hane J.K."/>
            <person name="Hoede C."/>
            <person name="van de Wouw A.P."/>
            <person name="Couloux A."/>
            <person name="Dominguez V."/>
            <person name="Anthouard V."/>
            <person name="Bally P."/>
            <person name="Bourras S."/>
            <person name="Cozijnsen A.J."/>
            <person name="Ciuffetti L.M."/>
            <person name="Degrave A."/>
            <person name="Dilmaghani A."/>
            <person name="Duret L."/>
            <person name="Fudal I."/>
            <person name="Goodwin S.B."/>
            <person name="Gout L."/>
            <person name="Glaser N."/>
            <person name="Linglin J."/>
            <person name="Kema G.H.J."/>
            <person name="Lapalu N."/>
            <person name="Lawrence C.B."/>
            <person name="May K."/>
            <person name="Meyer M."/>
            <person name="Ollivier B."/>
            <person name="Poulain J."/>
            <person name="Schoch C.L."/>
            <person name="Simon A."/>
            <person name="Spatafora J.W."/>
            <person name="Stachowiak A."/>
            <person name="Turgeon B.G."/>
            <person name="Tyler B.M."/>
            <person name="Vincent D."/>
            <person name="Weissenbach J."/>
            <person name="Amselem J."/>
            <person name="Quesneville H."/>
            <person name="Oliver R.P."/>
            <person name="Wincker P."/>
            <person name="Balesdent M.-H."/>
            <person name="Howlett B.J."/>
        </authorList>
    </citation>
    <scope>NUCLEOTIDE SEQUENCE [LARGE SCALE GENOMIC DNA]</scope>
    <source>
        <strain evidence="3">JN3 / isolate v23.1.3 / race Av1-4-5-6-7-8</strain>
    </source>
</reference>
<dbReference type="Proteomes" id="UP000002668">
    <property type="component" value="Genome"/>
</dbReference>
<keyword evidence="3" id="KW-1185">Reference proteome</keyword>
<feature type="region of interest" description="Disordered" evidence="1">
    <location>
        <begin position="1"/>
        <end position="41"/>
    </location>
</feature>
<proteinExistence type="predicted"/>
<sequence length="177" mass="19278">MPPHHHTLPVPAIPPTSKKSAPHGPAIIRIRPSQPPRVLGRSQHFDTTRNTAVDCGPIAVPLLAGGLTPGMSWLQASGREYSPTWRNPAVPRSPSKLQGGPVALNATLVDSDSFDSNKLHAVHSHVTEKMPLWLQSLLTTWSVGYYRSRSPQAFRMDDAPSTHPSRCAFPCIESVET</sequence>
<evidence type="ECO:0000313" key="3">
    <source>
        <dbReference type="Proteomes" id="UP000002668"/>
    </source>
</evidence>
<dbReference type="HOGENOM" id="CLU_1518137_0_0_1"/>
<evidence type="ECO:0000256" key="1">
    <source>
        <dbReference type="SAM" id="MobiDB-lite"/>
    </source>
</evidence>
<dbReference type="InParanoid" id="E5ACP4"/>
<dbReference type="EMBL" id="FP929139">
    <property type="protein sequence ID" value="CBY02246.1"/>
    <property type="molecule type" value="Genomic_DNA"/>
</dbReference>
<protein>
    <submittedName>
        <fullName evidence="2">Predicted protein</fullName>
    </submittedName>
</protein>
<gene>
    <name evidence="2" type="ORF">LEMA_P010330.1</name>
</gene>
<dbReference type="AlphaFoldDB" id="E5ACP4"/>